<reference evidence="4 5" key="1">
    <citation type="journal article" date="2020" name="Microorganisms">
        <title>Osmotic Adaptation and Compatible Solute Biosynthesis of Phototrophic Bacteria as Revealed from Genome Analyses.</title>
        <authorList>
            <person name="Imhoff J.F."/>
            <person name="Rahn T."/>
            <person name="Kunzel S."/>
            <person name="Keller A."/>
            <person name="Neulinger S.C."/>
        </authorList>
    </citation>
    <scope>NUCLEOTIDE SEQUENCE [LARGE SCALE GENOMIC DNA]</scope>
    <source>
        <strain evidence="4 5">DSM 15382</strain>
    </source>
</reference>
<dbReference type="InterPro" id="IPR055188">
    <property type="entry name" value="Choice_anch_I"/>
</dbReference>
<feature type="region of interest" description="Disordered" evidence="1">
    <location>
        <begin position="414"/>
        <end position="434"/>
    </location>
</feature>
<organism evidence="4 5">
    <name type="scientific">Paracraurococcus ruber</name>
    <dbReference type="NCBI Taxonomy" id="77675"/>
    <lineage>
        <taxon>Bacteria</taxon>
        <taxon>Pseudomonadati</taxon>
        <taxon>Pseudomonadota</taxon>
        <taxon>Alphaproteobacteria</taxon>
        <taxon>Acetobacterales</taxon>
        <taxon>Roseomonadaceae</taxon>
        <taxon>Paracraurococcus</taxon>
    </lineage>
</organism>
<dbReference type="InterPro" id="IPR029052">
    <property type="entry name" value="Metallo-depent_PP-like"/>
</dbReference>
<dbReference type="InterPro" id="IPR011049">
    <property type="entry name" value="Serralysin-like_metalloprot_C"/>
</dbReference>
<comment type="caution">
    <text evidence="4">The sequence shown here is derived from an EMBL/GenBank/DDBJ whole genome shotgun (WGS) entry which is preliminary data.</text>
</comment>
<dbReference type="RefSeq" id="WP_133221082.1">
    <property type="nucleotide sequence ID" value="NZ_NRSG01000114.1"/>
</dbReference>
<dbReference type="InterPro" id="IPR008557">
    <property type="entry name" value="PhoX"/>
</dbReference>
<dbReference type="Proteomes" id="UP000697995">
    <property type="component" value="Unassembled WGS sequence"/>
</dbReference>
<dbReference type="Pfam" id="PF02872">
    <property type="entry name" value="5_nucleotid_C"/>
    <property type="match status" value="1"/>
</dbReference>
<dbReference type="NCBIfam" id="NF038117">
    <property type="entry name" value="choice_anch_I"/>
    <property type="match status" value="1"/>
</dbReference>
<feature type="domain" description="5'-Nucleotidase C-terminal" evidence="2">
    <location>
        <begin position="943"/>
        <end position="1100"/>
    </location>
</feature>
<dbReference type="Pfam" id="PF05787">
    <property type="entry name" value="PhoX"/>
    <property type="match status" value="1"/>
</dbReference>
<protein>
    <recommendedName>
        <fullName evidence="6">5'-nucleotidase</fullName>
    </recommendedName>
</protein>
<sequence length="2077" mass="211251">MAGYDIAASLVFGLNTTASTPGSVAGGAEVTAYDPIRKLSLVMGPNGVDAIDAATGAIRFGIPKTAVLAPDGTGPLALGSANSIAVKGDILAIALDGPAAATNGAVAFFQMNAAGTGATWLRTVTVDPASTPGRVTFAVPDMVTFTPDGTTLLVAIEGEPASNYSVDPEGGIGVIDVATGSLQIAGFGAFDAQKTALKAAGVRLNAPSAGATPVAGAATVSQDLEPEYITVSADGGTAYVTLQEANAIAVVSLAGTPSVTAILPMGLKDWNQPGGPRLDPTDQDGGVRFANWPIQALYMPDAIASFAWGGKTYLVTANEGDWREYSAFTDVIRAGNAGYALDPGTFPDAATLKQAAALGRLNVSRTDGDTDNDGDYDVIVTGGGRSLSIWAVEGDRLVRTWDSADILDKALTQLSPPRYDDGRSDDKGSEPEHVTLGRIGDTLFAFVGLERTSAPSSVVMAFQIDSPTDVSFAGSIVTTGTGSQQPEAFTFVPQADAPGAVAQPLLVIPNESAGNVREVSVSTTYTLQILHASDFEAGVEAVRRAPNFAAVVDALAPQYANTLILSSGDNFIPGPFTAAGTDPSVRPALAAFYEQLFGLANGSLAGIRNGTLPFNALDIAVLNAIGVQASVLGNHDFDLGPSALAAAFDFTTSGGNALSNITNIGAQFPYLSANLNFAREGALSGLFTGDLRDINTYRTTAADLATLAGIAAEAAGRELSPWSTATVNGEVIGILGVTTQILAAISSIGNVQVLDPAGDGGVDNMDELASILQPYVDQMQAQGIDKIVLLSHLQLNQNELLLATRLSGVDVIIAGGSHELFADATDPIEPGTTATNSYPVIRTGADGKPVLVVNTSANYTDVGRLVVGFDASGVIDLSSIDPAVSGAYITSDAGMDRVAGDNDGVLSAAERATIFADGTRAGEVQQLVAPVAEVIRVKDGNVLGFSDVFLEGRRNFVRGQETNLGDLTADANLAVAKSYDLTTLVSVKNGGGIRAEIGRLGVGATPELLPTAANPEAGKPAGGISQLDIENSLRFNNALSLVTLTRQGILNLVENGLAQAGPGLTPGAFPQISGLAFSWDPTRPALDRVKSLVITDQQNNVVDVIARDYSLVGGATDTVRIVTLNFIAPANAAATGGGDNLIVRGATVSDTAAGLVNGRLAVYSDYAALNRVDLYEGSVTGFTSVGSEQAAFADYLRAVHGTPATAFRTAETSPALDARVQTLSARADGLAGVTAVANAGNDLIVGTSASQSVSSGAGNDTIASSGGNDTIDGGAGFDVAAFSVARATATVARSGPGSWTVATPDGTSQLTGIEQVRFADGSLYTTSQTPYIVSSQPNVRFGSVLSVGDVAGTKANGDPWRLVGIPDGLGAFDNGDGTITVLVNHEIGATAGVVRDHGSAGAFVSALVIDKATLAVVSGSDLAKTMYLWDGTGYTQATSALARLCSADLPPISAFYDAASGLGTTARVYMNGEESGAEGRAFAWVASGAEAGTVWQLPKLGRFSWENSVANASTGSKTVVIGTDDASGGQVYVYIGDKQATGTTIERAGLTNGQLYGIRADFAAEASSGQSLTGSFSLAALGDVANTSGAALQTASVTAGVTGWLRPEDGAWDTLNPNRFYFVTTNAFNAPSRLWALDFADARDPAKGGTYTALLDGTEGQQMFDNITVSADGTLILLEDVGNQPRSGRVYHYDPKTDILTQVAAYDVARFGNENTPATAPFTQDEEASGVIDVTDLLGSASTRAFLLDTQAHYPFGAAGSADRTELVEGGQLQVMYIDTLVTGTAGNDNLTGTFVGETIEALGGNDTGLGGGGGDSIAGGEGNDSLDGGVGDDLLDGGPGRDTLLGAAGDDTLVGTGGGEMIDGGSGTDLLRFAASGQGVVSLVAAGSGDWAIRQGAATEATVRNVERIDVTGGPLGDRLDAAALSGGATLLGGAGNDTLIGGAGDDRLVTGNGLDRLVGGGGADAFVLAPANATPGLLVDTRTTIADFVSGTDRIEILLLAFDATEGLRLGSLADQPGRFAANSTGLATGAGPQFVFETDVRALWWDLDGTGPAARQLLASLPAAQLVAGDIWLV</sequence>
<dbReference type="InterPro" id="IPR018511">
    <property type="entry name" value="Hemolysin-typ_Ca-bd_CS"/>
</dbReference>
<accession>A0ABS1D0L0</accession>
<dbReference type="PANTHER" id="PTHR11575">
    <property type="entry name" value="5'-NUCLEOTIDASE-RELATED"/>
    <property type="match status" value="1"/>
</dbReference>
<dbReference type="Gene3D" id="3.60.21.10">
    <property type="match status" value="1"/>
</dbReference>
<dbReference type="Pfam" id="PF22494">
    <property type="entry name" value="choice_anch_I"/>
    <property type="match status" value="1"/>
</dbReference>
<evidence type="ECO:0008006" key="6">
    <source>
        <dbReference type="Google" id="ProtNLM"/>
    </source>
</evidence>
<gene>
    <name evidence="4" type="ORF">CKO45_15525</name>
</gene>
<dbReference type="SUPFAM" id="SSF82171">
    <property type="entry name" value="DPP6 N-terminal domain-like"/>
    <property type="match status" value="1"/>
</dbReference>
<dbReference type="InterPro" id="IPR008334">
    <property type="entry name" value="5'-Nucleotdase_C"/>
</dbReference>
<dbReference type="PROSITE" id="PS00330">
    <property type="entry name" value="HEMOLYSIN_CALCIUM"/>
    <property type="match status" value="4"/>
</dbReference>
<dbReference type="SUPFAM" id="SSF51120">
    <property type="entry name" value="beta-Roll"/>
    <property type="match status" value="2"/>
</dbReference>
<dbReference type="Pfam" id="PF00353">
    <property type="entry name" value="HemolysinCabind"/>
    <property type="match status" value="4"/>
</dbReference>
<evidence type="ECO:0000313" key="4">
    <source>
        <dbReference type="EMBL" id="MBK1659642.1"/>
    </source>
</evidence>
<keyword evidence="5" id="KW-1185">Reference proteome</keyword>
<proteinExistence type="predicted"/>
<dbReference type="Gene3D" id="3.90.780.10">
    <property type="entry name" value="5'-Nucleotidase, C-terminal domain"/>
    <property type="match status" value="1"/>
</dbReference>
<feature type="compositionally biased region" description="Basic and acidic residues" evidence="1">
    <location>
        <begin position="418"/>
        <end position="434"/>
    </location>
</feature>
<feature type="domain" description="Choice-of-anchor I" evidence="3">
    <location>
        <begin position="24"/>
        <end position="512"/>
    </location>
</feature>
<dbReference type="EMBL" id="NRSG01000114">
    <property type="protein sequence ID" value="MBK1659642.1"/>
    <property type="molecule type" value="Genomic_DNA"/>
</dbReference>
<dbReference type="PRINTS" id="PR00313">
    <property type="entry name" value="CABNDNGRPT"/>
</dbReference>
<dbReference type="SUPFAM" id="SSF55816">
    <property type="entry name" value="5'-nucleotidase (syn. UDP-sugar hydrolase), C-terminal domain"/>
    <property type="match status" value="1"/>
</dbReference>
<feature type="region of interest" description="Disordered" evidence="1">
    <location>
        <begin position="1807"/>
        <end position="1835"/>
    </location>
</feature>
<dbReference type="InterPro" id="IPR036907">
    <property type="entry name" value="5'-Nucleotdase_C_sf"/>
</dbReference>
<evidence type="ECO:0000259" key="2">
    <source>
        <dbReference type="Pfam" id="PF02872"/>
    </source>
</evidence>
<name>A0ABS1D0L0_9PROT</name>
<dbReference type="Gene3D" id="2.150.10.10">
    <property type="entry name" value="Serralysin-like metalloprotease, C-terminal"/>
    <property type="match status" value="3"/>
</dbReference>
<evidence type="ECO:0000259" key="3">
    <source>
        <dbReference type="Pfam" id="PF22494"/>
    </source>
</evidence>
<dbReference type="InterPro" id="IPR001343">
    <property type="entry name" value="Hemolysn_Ca-bd"/>
</dbReference>
<dbReference type="SUPFAM" id="SSF75011">
    <property type="entry name" value="3-carboxy-cis,cis-mucoante lactonizing enzyme"/>
    <property type="match status" value="1"/>
</dbReference>
<dbReference type="InterPro" id="IPR006179">
    <property type="entry name" value="5_nucleotidase/apyrase"/>
</dbReference>
<dbReference type="SUPFAM" id="SSF56300">
    <property type="entry name" value="Metallo-dependent phosphatases"/>
    <property type="match status" value="1"/>
</dbReference>
<dbReference type="PANTHER" id="PTHR11575:SF24">
    <property type="entry name" value="5'-NUCLEOTIDASE"/>
    <property type="match status" value="1"/>
</dbReference>
<evidence type="ECO:0000313" key="5">
    <source>
        <dbReference type="Proteomes" id="UP000697995"/>
    </source>
</evidence>
<evidence type="ECO:0000256" key="1">
    <source>
        <dbReference type="SAM" id="MobiDB-lite"/>
    </source>
</evidence>
<feature type="compositionally biased region" description="Gly residues" evidence="1">
    <location>
        <begin position="1807"/>
        <end position="1823"/>
    </location>
</feature>